<comment type="caution">
    <text evidence="1">The sequence shown here is derived from an EMBL/GenBank/DDBJ whole genome shotgun (WGS) entry which is preliminary data.</text>
</comment>
<keyword evidence="2" id="KW-1185">Reference proteome</keyword>
<protein>
    <submittedName>
        <fullName evidence="1">Uncharacterized protein</fullName>
    </submittedName>
</protein>
<name>A0AAV8TWJ4_9ROSI</name>
<proteinExistence type="predicted"/>
<evidence type="ECO:0000313" key="1">
    <source>
        <dbReference type="EMBL" id="KAJ8770235.1"/>
    </source>
</evidence>
<dbReference type="EMBL" id="JAIWQS010000003">
    <property type="protein sequence ID" value="KAJ8770235.1"/>
    <property type="molecule type" value="Genomic_DNA"/>
</dbReference>
<sequence length="104" mass="11674">MIVRVKRKSNHSAIDVFWLEINERPLKCPFLDFEKLSISGGGGGSGLGKEELKTRKVFVQHVETVSSSDVTLDVIQLFVSKSADSVEELYLWKTGGFSAIIYFY</sequence>
<evidence type="ECO:0000313" key="2">
    <source>
        <dbReference type="Proteomes" id="UP001159364"/>
    </source>
</evidence>
<gene>
    <name evidence="1" type="ORF">K2173_011771</name>
</gene>
<dbReference type="PANTHER" id="PTHR31934">
    <property type="entry name" value="ALPHA/BETA-HYDROLASES SUPERFAMILY PROTEIN"/>
    <property type="match status" value="1"/>
</dbReference>
<accession>A0AAV8TWJ4</accession>
<reference evidence="1 2" key="1">
    <citation type="submission" date="2021-09" db="EMBL/GenBank/DDBJ databases">
        <title>Genomic insights and catalytic innovation underlie evolution of tropane alkaloids biosynthesis.</title>
        <authorList>
            <person name="Wang Y.-J."/>
            <person name="Tian T."/>
            <person name="Huang J.-P."/>
            <person name="Huang S.-X."/>
        </authorList>
    </citation>
    <scope>NUCLEOTIDE SEQUENCE [LARGE SCALE GENOMIC DNA]</scope>
    <source>
        <strain evidence="1">KIB-2018</strain>
        <tissue evidence="1">Leaf</tissue>
    </source>
</reference>
<dbReference type="PANTHER" id="PTHR31934:SF2">
    <property type="entry name" value="RNA-DIRECTED DNA METHYLATION 4"/>
    <property type="match status" value="1"/>
</dbReference>
<organism evidence="1 2">
    <name type="scientific">Erythroxylum novogranatense</name>
    <dbReference type="NCBI Taxonomy" id="1862640"/>
    <lineage>
        <taxon>Eukaryota</taxon>
        <taxon>Viridiplantae</taxon>
        <taxon>Streptophyta</taxon>
        <taxon>Embryophyta</taxon>
        <taxon>Tracheophyta</taxon>
        <taxon>Spermatophyta</taxon>
        <taxon>Magnoliopsida</taxon>
        <taxon>eudicotyledons</taxon>
        <taxon>Gunneridae</taxon>
        <taxon>Pentapetalae</taxon>
        <taxon>rosids</taxon>
        <taxon>fabids</taxon>
        <taxon>Malpighiales</taxon>
        <taxon>Erythroxylaceae</taxon>
        <taxon>Erythroxylum</taxon>
    </lineage>
</organism>
<dbReference type="AlphaFoldDB" id="A0AAV8TWJ4"/>
<dbReference type="Proteomes" id="UP001159364">
    <property type="component" value="Linkage Group LG03"/>
</dbReference>